<evidence type="ECO:0000256" key="6">
    <source>
        <dbReference type="ARBA" id="ARBA00023134"/>
    </source>
</evidence>
<feature type="domain" description="AAA+ ATPase" evidence="10">
    <location>
        <begin position="96"/>
        <end position="417"/>
    </location>
</feature>
<dbReference type="SUPFAM" id="SSF52540">
    <property type="entry name" value="P-loop containing nucleoside triphosphate hydrolases"/>
    <property type="match status" value="1"/>
</dbReference>
<dbReference type="AlphaFoldDB" id="A0A4P8WL60"/>
<keyword evidence="8 9" id="KW-0687">Ribonucleoprotein</keyword>
<dbReference type="InterPro" id="IPR036225">
    <property type="entry name" value="SRP/SRP_N"/>
</dbReference>
<reference evidence="14" key="1">
    <citation type="submission" date="2019-05" db="EMBL/GenBank/DDBJ databases">
        <title>Genome sequence and methylation pattern of the halophilic Archaeon Natrinema versiforme BOL5-4.</title>
        <authorList>
            <person name="DasSarma P."/>
            <person name="Anton B.P."/>
            <person name="DasSarma S.L."/>
            <person name="Martinez F.L."/>
            <person name="Guzman D."/>
            <person name="Roberts R.J."/>
            <person name="DasSarma S."/>
        </authorList>
    </citation>
    <scope>NUCLEOTIDE SEQUENCE [LARGE SCALE GENOMIC DNA]</scope>
    <source>
        <strain evidence="14">BOL5-4</strain>
    </source>
</reference>
<dbReference type="Proteomes" id="UP000302218">
    <property type="component" value="Chromosome"/>
</dbReference>
<dbReference type="InterPro" id="IPR027417">
    <property type="entry name" value="P-loop_NTPase"/>
</dbReference>
<evidence type="ECO:0000256" key="7">
    <source>
        <dbReference type="ARBA" id="ARBA00023135"/>
    </source>
</evidence>
<feature type="binding site" evidence="9">
    <location>
        <begin position="104"/>
        <end position="111"/>
    </location>
    <ligand>
        <name>GTP</name>
        <dbReference type="ChEBI" id="CHEBI:37565"/>
    </ligand>
</feature>
<dbReference type="SMART" id="SM00962">
    <property type="entry name" value="SRP54"/>
    <property type="match status" value="1"/>
</dbReference>
<dbReference type="InterPro" id="IPR000897">
    <property type="entry name" value="SRP54_GTPase_dom"/>
</dbReference>
<dbReference type="Gene3D" id="1.10.260.30">
    <property type="entry name" value="Signal recognition particle, SRP54 subunit, M-domain"/>
    <property type="match status" value="1"/>
</dbReference>
<dbReference type="GO" id="GO:0006614">
    <property type="term" value="P:SRP-dependent cotranslational protein targeting to membrane"/>
    <property type="evidence" value="ECO:0007669"/>
    <property type="project" value="InterPro"/>
</dbReference>
<organism evidence="13 14">
    <name type="scientific">Natrinema versiforme</name>
    <dbReference type="NCBI Taxonomy" id="88724"/>
    <lineage>
        <taxon>Archaea</taxon>
        <taxon>Methanobacteriati</taxon>
        <taxon>Methanobacteriota</taxon>
        <taxon>Stenosarchaea group</taxon>
        <taxon>Halobacteria</taxon>
        <taxon>Halobacteriales</taxon>
        <taxon>Natrialbaceae</taxon>
        <taxon>Natrinema</taxon>
    </lineage>
</organism>
<dbReference type="Gene3D" id="1.20.120.140">
    <property type="entry name" value="Signal recognition particle SRP54, nucleotide-binding domain"/>
    <property type="match status" value="1"/>
</dbReference>
<dbReference type="InterPro" id="IPR022941">
    <property type="entry name" value="SRP54"/>
</dbReference>
<keyword evidence="7 9" id="KW-0733">Signal recognition particle</keyword>
<dbReference type="GO" id="GO:0005525">
    <property type="term" value="F:GTP binding"/>
    <property type="evidence" value="ECO:0007669"/>
    <property type="project" value="UniProtKB-UniRule"/>
</dbReference>
<keyword evidence="3 9" id="KW-0547">Nucleotide-binding</keyword>
<protein>
    <recommendedName>
        <fullName evidence="9">Signal recognition particle 54 kDa protein</fullName>
        <shortName evidence="9">SRP54</shortName>
        <ecNumber evidence="9">3.6.5.4</ecNumber>
    </recommendedName>
</protein>
<keyword evidence="4 9" id="KW-0378">Hydrolase</keyword>
<evidence type="ECO:0000256" key="5">
    <source>
        <dbReference type="ARBA" id="ARBA00022884"/>
    </source>
</evidence>
<evidence type="ECO:0000259" key="12">
    <source>
        <dbReference type="SMART" id="SM00963"/>
    </source>
</evidence>
<dbReference type="KEGG" id="nvr:FEJ81_17805"/>
<dbReference type="InterPro" id="IPR013822">
    <property type="entry name" value="Signal_recog_particl_SRP54_hlx"/>
</dbReference>
<dbReference type="HAMAP" id="MF_00306">
    <property type="entry name" value="SRP54"/>
    <property type="match status" value="1"/>
</dbReference>
<dbReference type="SMART" id="SM00382">
    <property type="entry name" value="AAA"/>
    <property type="match status" value="1"/>
</dbReference>
<dbReference type="InterPro" id="IPR003593">
    <property type="entry name" value="AAA+_ATPase"/>
</dbReference>
<dbReference type="GeneID" id="40267169"/>
<keyword evidence="2 9" id="KW-0963">Cytoplasm</keyword>
<evidence type="ECO:0000256" key="9">
    <source>
        <dbReference type="HAMAP-Rule" id="MF_00306"/>
    </source>
</evidence>
<feature type="binding site" evidence="9">
    <location>
        <begin position="184"/>
        <end position="188"/>
    </location>
    <ligand>
        <name>GTP</name>
        <dbReference type="ChEBI" id="CHEBI:37565"/>
    </ligand>
</feature>
<evidence type="ECO:0000259" key="10">
    <source>
        <dbReference type="SMART" id="SM00382"/>
    </source>
</evidence>
<feature type="domain" description="SRP54-type proteins GTP-binding" evidence="11">
    <location>
        <begin position="97"/>
        <end position="290"/>
    </location>
</feature>
<dbReference type="RefSeq" id="WP_138246552.1">
    <property type="nucleotide sequence ID" value="NZ_CP040330.1"/>
</dbReference>
<evidence type="ECO:0000256" key="4">
    <source>
        <dbReference type="ARBA" id="ARBA00022801"/>
    </source>
</evidence>
<evidence type="ECO:0000313" key="13">
    <source>
        <dbReference type="EMBL" id="QCS44104.1"/>
    </source>
</evidence>
<dbReference type="GO" id="GO:0048500">
    <property type="term" value="C:signal recognition particle"/>
    <property type="evidence" value="ECO:0007669"/>
    <property type="project" value="UniProtKB-UniRule"/>
</dbReference>
<accession>A0A4P8WL60</accession>
<dbReference type="OrthoDB" id="52849at2157"/>
<sequence>MVLDDLGTSLRGTLDKLRGKSRLSEEDIEEIVKEIQRSLLSADVDVSLVMELSDNIEERALEEEPPAGTPARDFVLRIVYEELVDLIGDSTELPLEEQTILLAGLQGSGKTTSAAKMAWWFSTKGLRPAVIQTDTFRPGAYDQAEEMAERAEVDFYGNPDNDDPVEIARKGLEETSDADIHIVDTAGRHALEDDLIDEIEQIEGVVDPDTSLLVLDAAIGQGAKEQAQQFDESIGIDGVVITKLDGTAKGGGALTAVDQTDSSIAFLGTGEEVQDVERFEPDGFISRLLGMGDLSQLAERVERAMEQTDMEEEDWDPEDMLQGQFTLNDMQKQMEAMNNMGPLDQVMDMIPGLGGGIKDQLPEDAMDVTQERMQTFTVIMDSMTEAEKEYPKAIGASQIQRIARGSGTEEEQVRQLLQQYKMMERTMKQFQGMGSEQEMQRMMQQMQQGGGGGGGGMGGMGPFG</sequence>
<dbReference type="SMART" id="SM00963">
    <property type="entry name" value="SRP54_N"/>
    <property type="match status" value="1"/>
</dbReference>
<gene>
    <name evidence="9" type="primary">srp54</name>
    <name evidence="13" type="ORF">FEJ81_17805</name>
</gene>
<dbReference type="SUPFAM" id="SSF47446">
    <property type="entry name" value="Signal peptide-binding domain"/>
    <property type="match status" value="1"/>
</dbReference>
<feature type="domain" description="Signal recognition particle SRP54 helical bundle" evidence="12">
    <location>
        <begin position="2"/>
        <end position="87"/>
    </location>
</feature>
<dbReference type="InterPro" id="IPR004125">
    <property type="entry name" value="Signal_recog_particle_SRP54_M"/>
</dbReference>
<dbReference type="GO" id="GO:0008312">
    <property type="term" value="F:7S RNA binding"/>
    <property type="evidence" value="ECO:0007669"/>
    <property type="project" value="UniProtKB-UniRule"/>
</dbReference>
<proteinExistence type="inferred from homology"/>
<dbReference type="CDD" id="cd17875">
    <property type="entry name" value="SRP54_G"/>
    <property type="match status" value="1"/>
</dbReference>
<comment type="domain">
    <text evidence="9">Composed of three domains: the N-terminal N domain, which is responsible for interactions with the ribosome, the central G domain, which binds GTP, and the C-terminal M domain, which binds the RNA and the signal sequence of the RNC.</text>
</comment>
<comment type="catalytic activity">
    <reaction evidence="9">
        <text>GTP + H2O = GDP + phosphate + H(+)</text>
        <dbReference type="Rhea" id="RHEA:19669"/>
        <dbReference type="ChEBI" id="CHEBI:15377"/>
        <dbReference type="ChEBI" id="CHEBI:15378"/>
        <dbReference type="ChEBI" id="CHEBI:37565"/>
        <dbReference type="ChEBI" id="CHEBI:43474"/>
        <dbReference type="ChEBI" id="CHEBI:58189"/>
        <dbReference type="EC" id="3.6.5.4"/>
    </reaction>
</comment>
<name>A0A4P8WL60_9EURY</name>
<dbReference type="Pfam" id="PF00448">
    <property type="entry name" value="SRP54"/>
    <property type="match status" value="1"/>
</dbReference>
<dbReference type="SUPFAM" id="SSF47364">
    <property type="entry name" value="Domain of the SRP/SRP receptor G-proteins"/>
    <property type="match status" value="1"/>
</dbReference>
<dbReference type="Pfam" id="PF02978">
    <property type="entry name" value="SRP_SPB"/>
    <property type="match status" value="1"/>
</dbReference>
<evidence type="ECO:0000259" key="11">
    <source>
        <dbReference type="SMART" id="SM00962"/>
    </source>
</evidence>
<evidence type="ECO:0000256" key="3">
    <source>
        <dbReference type="ARBA" id="ARBA00022741"/>
    </source>
</evidence>
<dbReference type="PANTHER" id="PTHR11564">
    <property type="entry name" value="SIGNAL RECOGNITION PARTICLE 54K PROTEIN SRP54"/>
    <property type="match status" value="1"/>
</dbReference>
<dbReference type="EC" id="3.6.5.4" evidence="9"/>
<keyword evidence="6 9" id="KW-0342">GTP-binding</keyword>
<dbReference type="Pfam" id="PF02881">
    <property type="entry name" value="SRP54_N"/>
    <property type="match status" value="1"/>
</dbReference>
<dbReference type="GO" id="GO:0003924">
    <property type="term" value="F:GTPase activity"/>
    <property type="evidence" value="ECO:0007669"/>
    <property type="project" value="UniProtKB-UniRule"/>
</dbReference>
<evidence type="ECO:0000256" key="8">
    <source>
        <dbReference type="ARBA" id="ARBA00023274"/>
    </source>
</evidence>
<keyword evidence="5 9" id="KW-0694">RNA-binding</keyword>
<comment type="similarity">
    <text evidence="1 9">Belongs to the GTP-binding SRP family. SRP54 subfamily.</text>
</comment>
<dbReference type="InterPro" id="IPR036891">
    <property type="entry name" value="Signal_recog_part_SRP54_M_sf"/>
</dbReference>
<dbReference type="EMBL" id="CP040330">
    <property type="protein sequence ID" value="QCS44104.1"/>
    <property type="molecule type" value="Genomic_DNA"/>
</dbReference>
<evidence type="ECO:0000256" key="1">
    <source>
        <dbReference type="ARBA" id="ARBA00005450"/>
    </source>
</evidence>
<evidence type="ECO:0000313" key="14">
    <source>
        <dbReference type="Proteomes" id="UP000302218"/>
    </source>
</evidence>
<dbReference type="InterPro" id="IPR042101">
    <property type="entry name" value="SRP54_N_sf"/>
</dbReference>
<comment type="subunit">
    <text evidence="9">Part of the signal recognition particle protein translocation system, which is composed of SRP and FtsY. Archaeal SRP consists of a 7S RNA molecule of 300 nucleotides and two protein subunits: SRP54 and SRP19.</text>
</comment>
<dbReference type="Gene3D" id="3.40.50.300">
    <property type="entry name" value="P-loop containing nucleotide triphosphate hydrolases"/>
    <property type="match status" value="1"/>
</dbReference>
<dbReference type="PANTHER" id="PTHR11564:SF5">
    <property type="entry name" value="SIGNAL RECOGNITION PARTICLE SUBUNIT SRP54"/>
    <property type="match status" value="1"/>
</dbReference>
<comment type="subcellular location">
    <subcellularLocation>
        <location evidence="9">Cytoplasm</location>
    </subcellularLocation>
    <text evidence="9">The SRP-RNC complex is targeted to the cytoplasmic membrane.</text>
</comment>
<comment type="function">
    <text evidence="9">Involved in targeting and insertion of nascent membrane proteins into the cytoplasmic membrane. Binds to the hydrophobic signal sequence of the ribosome-nascent chain (RNC) as it emerges from the ribosomes. The SRP-RNC complex is then targeted to the cytoplasmic membrane where it interacts with the SRP receptor FtsY.</text>
</comment>
<feature type="binding site" evidence="9">
    <location>
        <begin position="242"/>
        <end position="245"/>
    </location>
    <ligand>
        <name>GTP</name>
        <dbReference type="ChEBI" id="CHEBI:37565"/>
    </ligand>
</feature>
<evidence type="ECO:0000256" key="2">
    <source>
        <dbReference type="ARBA" id="ARBA00022490"/>
    </source>
</evidence>